<dbReference type="Gene3D" id="1.20.58.1290">
    <property type="entry name" value="CarD-like, C-terminal domain"/>
    <property type="match status" value="1"/>
</dbReference>
<dbReference type="FunFam" id="1.20.58.1290:FF:000002">
    <property type="entry name" value="Transcriptional regulator, CarD"/>
    <property type="match status" value="1"/>
</dbReference>
<sequence length="158" mass="18010">MEVDYLFQIGDNIVYPMHGAGIIKAIEEKEISGEKQQYYVIKMSASNMEVMIPIGKVLTSNIRPVTDIKALTHIIDIFQHGESDRLLTWKQRYKVNADKIKTGKIQEGAEVVRDLLRMQKEKALNASEKKMLDNAHEFLISELGLIEGITENQIKSFC</sequence>
<dbReference type="InterPro" id="IPR042215">
    <property type="entry name" value="CarD-like_C"/>
</dbReference>
<dbReference type="Pfam" id="PF02559">
    <property type="entry name" value="CarD_TRCF_RID"/>
    <property type="match status" value="1"/>
</dbReference>
<dbReference type="InterPro" id="IPR036101">
    <property type="entry name" value="CarD-like/TRCF_RID_sf"/>
</dbReference>
<dbReference type="PANTHER" id="PTHR38447">
    <property type="entry name" value="TRANSCRIPTION FACTOR YDEB-RELATED"/>
    <property type="match status" value="1"/>
</dbReference>
<dbReference type="Pfam" id="PF21095">
    <property type="entry name" value="CarD_C"/>
    <property type="match status" value="1"/>
</dbReference>
<reference evidence="2 3" key="1">
    <citation type="submission" date="2017-09" db="EMBL/GenBank/DDBJ databases">
        <title>Large-scale bioinformatics analysis of Bacillus genomes uncovers conserved roles of natural products in bacterial physiology.</title>
        <authorList>
            <consortium name="Agbiome Team Llc"/>
            <person name="Bleich R.M."/>
            <person name="Grubbs K.J."/>
            <person name="Santa Maria K.C."/>
            <person name="Allen S.E."/>
            <person name="Farag S."/>
            <person name="Shank E.A."/>
            <person name="Bowers A."/>
        </authorList>
    </citation>
    <scope>NUCLEOTIDE SEQUENCE [LARGE SCALE GENOMIC DNA]</scope>
    <source>
        <strain evidence="2 3">AFS050027</strain>
    </source>
</reference>
<dbReference type="InterPro" id="IPR003711">
    <property type="entry name" value="CarD-like/TRCF_RID"/>
</dbReference>
<evidence type="ECO:0000259" key="1">
    <source>
        <dbReference type="SMART" id="SM01058"/>
    </source>
</evidence>
<name>A0A2B9QED5_BACCE</name>
<protein>
    <submittedName>
        <fullName evidence="2">Transcription factor YdeB</fullName>
    </submittedName>
</protein>
<evidence type="ECO:0000313" key="2">
    <source>
        <dbReference type="EMBL" id="PGO33336.1"/>
    </source>
</evidence>
<comment type="caution">
    <text evidence="2">The sequence shown here is derived from an EMBL/GenBank/DDBJ whole genome shotgun (WGS) entry which is preliminary data.</text>
</comment>
<dbReference type="GO" id="GO:0009303">
    <property type="term" value="P:rRNA transcription"/>
    <property type="evidence" value="ECO:0007669"/>
    <property type="project" value="TreeGrafter"/>
</dbReference>
<accession>A0A2B9QED5</accession>
<dbReference type="Gene3D" id="2.40.10.170">
    <property type="match status" value="1"/>
</dbReference>
<gene>
    <name evidence="2" type="ORF">CN984_04385</name>
</gene>
<dbReference type="InterPro" id="IPR052531">
    <property type="entry name" value="CarD-like_regulator"/>
</dbReference>
<dbReference type="InterPro" id="IPR048792">
    <property type="entry name" value="CarD_C"/>
</dbReference>
<dbReference type="FunFam" id="2.40.10.170:FF:000008">
    <property type="entry name" value="Transcriptional regulator, CarD"/>
    <property type="match status" value="1"/>
</dbReference>
<dbReference type="SUPFAM" id="SSF141259">
    <property type="entry name" value="CarD-like"/>
    <property type="match status" value="1"/>
</dbReference>
<evidence type="ECO:0000313" key="3">
    <source>
        <dbReference type="Proteomes" id="UP000223777"/>
    </source>
</evidence>
<organism evidence="2 3">
    <name type="scientific">Bacillus cereus</name>
    <dbReference type="NCBI Taxonomy" id="1396"/>
    <lineage>
        <taxon>Bacteria</taxon>
        <taxon>Bacillati</taxon>
        <taxon>Bacillota</taxon>
        <taxon>Bacilli</taxon>
        <taxon>Bacillales</taxon>
        <taxon>Bacillaceae</taxon>
        <taxon>Bacillus</taxon>
        <taxon>Bacillus cereus group</taxon>
    </lineage>
</organism>
<dbReference type="Proteomes" id="UP000223777">
    <property type="component" value="Unassembled WGS sequence"/>
</dbReference>
<dbReference type="SMART" id="SM01058">
    <property type="entry name" value="CarD_TRCF"/>
    <property type="match status" value="1"/>
</dbReference>
<dbReference type="EMBL" id="NUIL01000003">
    <property type="protein sequence ID" value="PGO33336.1"/>
    <property type="molecule type" value="Genomic_DNA"/>
</dbReference>
<feature type="domain" description="CarD-like/TRCF RNAP-interacting" evidence="1">
    <location>
        <begin position="6"/>
        <end position="116"/>
    </location>
</feature>
<dbReference type="PANTHER" id="PTHR38447:SF1">
    <property type="entry name" value="RNA POLYMERASE-BINDING TRANSCRIPTION FACTOR CARD"/>
    <property type="match status" value="1"/>
</dbReference>
<proteinExistence type="predicted"/>
<dbReference type="AlphaFoldDB" id="A0A2B9QED5"/>